<dbReference type="Proteomes" id="UP000078343">
    <property type="component" value="Unassembled WGS sequence"/>
</dbReference>
<keyword evidence="2" id="KW-1185">Reference proteome</keyword>
<reference evidence="1 2" key="1">
    <citation type="submission" date="2016-04" db="EMBL/GenBank/DDBJ databases">
        <title>Draft genome of Fonsecaea erecta CBS 125763.</title>
        <authorList>
            <person name="Weiss V.A."/>
            <person name="Vicente V.A."/>
            <person name="Raittz R.T."/>
            <person name="Moreno L.F."/>
            <person name="De Souza E.M."/>
            <person name="Pedrosa F.O."/>
            <person name="Steffens M.B."/>
            <person name="Faoro H."/>
            <person name="Tadra-Sfeir M.Z."/>
            <person name="Najafzadeh M.J."/>
            <person name="Felipe M.S."/>
            <person name="Teixeira M."/>
            <person name="Sun J."/>
            <person name="Xi L."/>
            <person name="Gomes R."/>
            <person name="De Azevedo C.M."/>
            <person name="Salgado C.G."/>
            <person name="Da Silva M.B."/>
            <person name="Nascimento M.F."/>
            <person name="Queiroz-Telles F."/>
            <person name="Attili D.S."/>
            <person name="Gorbushina A."/>
        </authorList>
    </citation>
    <scope>NUCLEOTIDE SEQUENCE [LARGE SCALE GENOMIC DNA]</scope>
    <source>
        <strain evidence="1 2">CBS 125763</strain>
    </source>
</reference>
<proteinExistence type="predicted"/>
<evidence type="ECO:0000313" key="1">
    <source>
        <dbReference type="EMBL" id="OAP61714.1"/>
    </source>
</evidence>
<sequence>MSKNICLENAISIVRNMDMYCTRFGMQSVIVFTPHPASVALTALLTNLAEFENSTKTTTILQQVHTLSKILQKMAESYQTAQSMCTVLDHILPPDQDRRSQRS</sequence>
<gene>
    <name evidence="1" type="ORF">AYL99_03917</name>
</gene>
<accession>A0A178ZPF6</accession>
<name>A0A178ZPF6_9EURO</name>
<dbReference type="EMBL" id="LVYI01000003">
    <property type="protein sequence ID" value="OAP61714.1"/>
    <property type="molecule type" value="Genomic_DNA"/>
</dbReference>
<protein>
    <submittedName>
        <fullName evidence="1">Uncharacterized protein</fullName>
    </submittedName>
</protein>
<dbReference type="GeneID" id="30008086"/>
<dbReference type="AlphaFoldDB" id="A0A178ZPF6"/>
<dbReference type="RefSeq" id="XP_018695081.1">
    <property type="nucleotide sequence ID" value="XM_018835431.1"/>
</dbReference>
<comment type="caution">
    <text evidence="1">The sequence shown here is derived from an EMBL/GenBank/DDBJ whole genome shotgun (WGS) entry which is preliminary data.</text>
</comment>
<organism evidence="1 2">
    <name type="scientific">Fonsecaea erecta</name>
    <dbReference type="NCBI Taxonomy" id="1367422"/>
    <lineage>
        <taxon>Eukaryota</taxon>
        <taxon>Fungi</taxon>
        <taxon>Dikarya</taxon>
        <taxon>Ascomycota</taxon>
        <taxon>Pezizomycotina</taxon>
        <taxon>Eurotiomycetes</taxon>
        <taxon>Chaetothyriomycetidae</taxon>
        <taxon>Chaetothyriales</taxon>
        <taxon>Herpotrichiellaceae</taxon>
        <taxon>Fonsecaea</taxon>
    </lineage>
</organism>
<evidence type="ECO:0000313" key="2">
    <source>
        <dbReference type="Proteomes" id="UP000078343"/>
    </source>
</evidence>